<reference evidence="3" key="1">
    <citation type="submission" date="2021-01" db="EMBL/GenBank/DDBJ databases">
        <title>Lacisediminihabitans sp. nov. strain G11-30, isolated from Antarctic Soil.</title>
        <authorList>
            <person name="Li J."/>
        </authorList>
    </citation>
    <scope>NUCLEOTIDE SEQUENCE</scope>
    <source>
        <strain evidence="3">G11-30</strain>
    </source>
</reference>
<evidence type="ECO:0000313" key="3">
    <source>
        <dbReference type="EMBL" id="MBK4346041.1"/>
    </source>
</evidence>
<feature type="domain" description="DUF8010" evidence="1">
    <location>
        <begin position="3"/>
        <end position="108"/>
    </location>
</feature>
<dbReference type="InterPro" id="IPR058323">
    <property type="entry name" value="DUF8010"/>
</dbReference>
<dbReference type="Proteomes" id="UP000636458">
    <property type="component" value="Unassembled WGS sequence"/>
</dbReference>
<keyword evidence="4" id="KW-1185">Reference proteome</keyword>
<dbReference type="Pfam" id="PF26572">
    <property type="entry name" value="DUF8185"/>
    <property type="match status" value="1"/>
</dbReference>
<feature type="domain" description="DUF8185" evidence="2">
    <location>
        <begin position="123"/>
        <end position="225"/>
    </location>
</feature>
<dbReference type="EMBL" id="JAEPES010000001">
    <property type="protein sequence ID" value="MBK4346041.1"/>
    <property type="molecule type" value="Genomic_DNA"/>
</dbReference>
<dbReference type="RefSeq" id="WP_200554409.1">
    <property type="nucleotide sequence ID" value="NZ_JAEPES010000001.1"/>
</dbReference>
<accession>A0A934SG68</accession>
<dbReference type="InterPro" id="IPR058498">
    <property type="entry name" value="DUF8185"/>
</dbReference>
<gene>
    <name evidence="3" type="ORF">IV501_00190</name>
</gene>
<comment type="caution">
    <text evidence="3">The sequence shown here is derived from an EMBL/GenBank/DDBJ whole genome shotgun (WGS) entry which is preliminary data.</text>
</comment>
<name>A0A934SG68_9MICO</name>
<dbReference type="AlphaFoldDB" id="A0A934SG68"/>
<proteinExistence type="predicted"/>
<evidence type="ECO:0000313" key="4">
    <source>
        <dbReference type="Proteomes" id="UP000636458"/>
    </source>
</evidence>
<dbReference type="Pfam" id="PF26035">
    <property type="entry name" value="DUF8010"/>
    <property type="match status" value="1"/>
</dbReference>
<evidence type="ECO:0000259" key="1">
    <source>
        <dbReference type="Pfam" id="PF26035"/>
    </source>
</evidence>
<sequence>MSQTFSLVDSLSLADLQVFLSRAGRVEDGSVRLIADSGVLAVYVAVFFPVGLLDESPTILGLRTFALTPSSDGTVETFDAVVPVRSLLERLTRLQSAVVDPTASVTVSMPMQVNTVTWAAISPPRGGWARLEETPVAPLEQVAAEGIAEVAEAIPTGTGEQIVHRVRSEVWGRGIPGLEYVPAGVAFAAVSLGFLGDEQTARIYETGPWTRVSTERGHVLVKRRSWSLQR</sequence>
<protein>
    <submittedName>
        <fullName evidence="3">Uncharacterized protein</fullName>
    </submittedName>
</protein>
<organism evidence="3 4">
    <name type="scientific">Lacisediminihabitans changchengi</name>
    <dbReference type="NCBI Taxonomy" id="2787634"/>
    <lineage>
        <taxon>Bacteria</taxon>
        <taxon>Bacillati</taxon>
        <taxon>Actinomycetota</taxon>
        <taxon>Actinomycetes</taxon>
        <taxon>Micrococcales</taxon>
        <taxon>Microbacteriaceae</taxon>
        <taxon>Lacisediminihabitans</taxon>
    </lineage>
</organism>
<evidence type="ECO:0000259" key="2">
    <source>
        <dbReference type="Pfam" id="PF26572"/>
    </source>
</evidence>